<keyword evidence="2" id="KW-1185">Reference proteome</keyword>
<proteinExistence type="predicted"/>
<evidence type="ECO:0000313" key="1">
    <source>
        <dbReference type="EMBL" id="QZD90518.1"/>
    </source>
</evidence>
<organism evidence="1 2">
    <name type="scientific">Qipengyuania aurantiaca</name>
    <dbReference type="NCBI Taxonomy" id="2867233"/>
    <lineage>
        <taxon>Bacteria</taxon>
        <taxon>Pseudomonadati</taxon>
        <taxon>Pseudomonadota</taxon>
        <taxon>Alphaproteobacteria</taxon>
        <taxon>Sphingomonadales</taxon>
        <taxon>Erythrobacteraceae</taxon>
        <taxon>Qipengyuania</taxon>
    </lineage>
</organism>
<reference evidence="1 2" key="1">
    <citation type="submission" date="2021-08" db="EMBL/GenBank/DDBJ databases">
        <title>Comparative Genomics Analysis of the Genus Qipengyuania Reveals Extensive Genetic Diversity and Metabolic Versatility, Including the Description of Fifteen Novel Species.</title>
        <authorList>
            <person name="Liu Y."/>
        </authorList>
    </citation>
    <scope>NUCLEOTIDE SEQUENCE [LARGE SCALE GENOMIC DNA]</scope>
    <source>
        <strain evidence="1 2">1NDH13</strain>
    </source>
</reference>
<protein>
    <submittedName>
        <fullName evidence="1">Uncharacterized protein</fullName>
    </submittedName>
</protein>
<gene>
    <name evidence="1" type="ORF">K3148_03750</name>
</gene>
<dbReference type="Proteomes" id="UP000824281">
    <property type="component" value="Chromosome"/>
</dbReference>
<evidence type="ECO:0000313" key="2">
    <source>
        <dbReference type="Proteomes" id="UP000824281"/>
    </source>
</evidence>
<sequence>MKISLTVAPAASGPGYDAVLQDWIILPLPSYPGTHLLVGIVTNDRKNRFADGRCIHTSAIVTPLEEIVEGSVAETLNTRYLLGEERKRN</sequence>
<dbReference type="RefSeq" id="WP_221425986.1">
    <property type="nucleotide sequence ID" value="NZ_CP081295.1"/>
</dbReference>
<dbReference type="EMBL" id="CP081295">
    <property type="protein sequence ID" value="QZD90518.1"/>
    <property type="molecule type" value="Genomic_DNA"/>
</dbReference>
<name>A0ABX8ZND2_9SPHN</name>
<accession>A0ABX8ZND2</accession>